<protein>
    <recommendedName>
        <fullName evidence="3">Phage terminase small subunit P27 family</fullName>
    </recommendedName>
</protein>
<accession>A0A0F9UP16</accession>
<evidence type="ECO:0000256" key="1">
    <source>
        <dbReference type="SAM" id="MobiDB-lite"/>
    </source>
</evidence>
<feature type="region of interest" description="Disordered" evidence="1">
    <location>
        <begin position="1"/>
        <end position="42"/>
    </location>
</feature>
<name>A0A0F9UP16_9ZZZZ</name>
<dbReference type="InterPro" id="IPR006448">
    <property type="entry name" value="Phage_term_ssu_P27"/>
</dbReference>
<sequence length="167" mass="18691">MTRGRKPQSARQKKLAGNPGKRPLNVREPEPERGLPEPPKSMSPRVVEVYQMLGGLLDGMGVMTLADGVALQVAAYSYVQWERTAQWMTASLSQEIIGDIQATPKERAEWVRSPMAVAHKHNIKALRDSLTELGLNPTARTRLMTTGPDDKESREEMQLRPYREDVG</sequence>
<dbReference type="Pfam" id="PF05119">
    <property type="entry name" value="Terminase_4"/>
    <property type="match status" value="1"/>
</dbReference>
<organism evidence="2">
    <name type="scientific">marine sediment metagenome</name>
    <dbReference type="NCBI Taxonomy" id="412755"/>
    <lineage>
        <taxon>unclassified sequences</taxon>
        <taxon>metagenomes</taxon>
        <taxon>ecological metagenomes</taxon>
    </lineage>
</organism>
<reference evidence="2" key="1">
    <citation type="journal article" date="2015" name="Nature">
        <title>Complex archaea that bridge the gap between prokaryotes and eukaryotes.</title>
        <authorList>
            <person name="Spang A."/>
            <person name="Saw J.H."/>
            <person name="Jorgensen S.L."/>
            <person name="Zaremba-Niedzwiedzka K."/>
            <person name="Martijn J."/>
            <person name="Lind A.E."/>
            <person name="van Eijk R."/>
            <person name="Schleper C."/>
            <person name="Guy L."/>
            <person name="Ettema T.J."/>
        </authorList>
    </citation>
    <scope>NUCLEOTIDE SEQUENCE</scope>
</reference>
<feature type="compositionally biased region" description="Basic residues" evidence="1">
    <location>
        <begin position="1"/>
        <end position="14"/>
    </location>
</feature>
<feature type="compositionally biased region" description="Basic and acidic residues" evidence="1">
    <location>
        <begin position="148"/>
        <end position="167"/>
    </location>
</feature>
<feature type="region of interest" description="Disordered" evidence="1">
    <location>
        <begin position="141"/>
        <end position="167"/>
    </location>
</feature>
<evidence type="ECO:0008006" key="3">
    <source>
        <dbReference type="Google" id="ProtNLM"/>
    </source>
</evidence>
<comment type="caution">
    <text evidence="2">The sequence shown here is derived from an EMBL/GenBank/DDBJ whole genome shotgun (WGS) entry which is preliminary data.</text>
</comment>
<evidence type="ECO:0000313" key="2">
    <source>
        <dbReference type="EMBL" id="KKN55353.1"/>
    </source>
</evidence>
<dbReference type="AlphaFoldDB" id="A0A0F9UP16"/>
<gene>
    <name evidence="2" type="ORF">LCGC14_0583430</name>
</gene>
<dbReference type="EMBL" id="LAZR01000889">
    <property type="protein sequence ID" value="KKN55353.1"/>
    <property type="molecule type" value="Genomic_DNA"/>
</dbReference>
<feature type="compositionally biased region" description="Basic and acidic residues" evidence="1">
    <location>
        <begin position="25"/>
        <end position="35"/>
    </location>
</feature>
<proteinExistence type="predicted"/>